<dbReference type="NCBIfam" id="TIGR02580">
    <property type="entry name" value="cas_RAMP_Cmr4"/>
    <property type="match status" value="1"/>
</dbReference>
<dbReference type="Pfam" id="PF03787">
    <property type="entry name" value="RAMPs"/>
    <property type="match status" value="1"/>
</dbReference>
<dbReference type="PANTHER" id="PTHR36700:SF1">
    <property type="entry name" value="CRISPR SYSTEM CMR SUBUNIT CMR4"/>
    <property type="match status" value="1"/>
</dbReference>
<dbReference type="InterPro" id="IPR005537">
    <property type="entry name" value="RAMP_III_fam"/>
</dbReference>
<proteinExistence type="predicted"/>
<keyword evidence="4" id="KW-1185">Reference proteome</keyword>
<comment type="caution">
    <text evidence="3">The sequence shown here is derived from an EMBL/GenBank/DDBJ whole genome shotgun (WGS) entry which is preliminary data.</text>
</comment>
<dbReference type="GO" id="GO:0051607">
    <property type="term" value="P:defense response to virus"/>
    <property type="evidence" value="ECO:0007669"/>
    <property type="project" value="UniProtKB-KW"/>
</dbReference>
<dbReference type="InterPro" id="IPR013410">
    <property type="entry name" value="CRISPR-assoc_RAMP_Cmr4"/>
</dbReference>
<gene>
    <name evidence="3" type="ORF">EDD65_10617</name>
</gene>
<feature type="domain" description="CRISPR type III-associated protein" evidence="2">
    <location>
        <begin position="14"/>
        <end position="348"/>
    </location>
</feature>
<evidence type="ECO:0000256" key="1">
    <source>
        <dbReference type="ARBA" id="ARBA00023118"/>
    </source>
</evidence>
<dbReference type="PANTHER" id="PTHR36700">
    <property type="entry name" value="CRISPR SYSTEM CMR SUBUNIT CMR4"/>
    <property type="match status" value="1"/>
</dbReference>
<organism evidence="3 4">
    <name type="scientific">Keratinibaculum paraultunense</name>
    <dbReference type="NCBI Taxonomy" id="1278232"/>
    <lineage>
        <taxon>Bacteria</taxon>
        <taxon>Bacillati</taxon>
        <taxon>Bacillota</taxon>
        <taxon>Tissierellia</taxon>
        <taxon>Tissierellales</taxon>
        <taxon>Tepidimicrobiaceae</taxon>
        <taxon>Keratinibaculum</taxon>
    </lineage>
</organism>
<evidence type="ECO:0000259" key="2">
    <source>
        <dbReference type="Pfam" id="PF03787"/>
    </source>
</evidence>
<sequence>MSKEIKITAISCDPIYIGTGGFTIGRVDNTIVRDPITRIPKIPGTSLAGTWRYYMALTIHSYFKENFKINRKARERIFEKEGIEVLFKNNVKDWVSGFKGNRYAAIKCAGQDDKPNLSVEESKMLSINEDAGHCGNCIVCKTFGFSKQDKSQRGMAYFSDLNILLFPVYTRLGTRWITSKGILKSAGIKLKSVPNFEDYEVLVCDKDDRKQDSINLGWLNFKVKNDEPTVNVSNIKKQIGDDSALNLLGEKIIIVSDNIIHQIINSNLETRTSVSIDPITGAAKEGALFTSEAIPRGTIFYGNVRIEEYPLDEELSLDYVSEALKDSKKYFETLGVGGMTTRGFGRLKIFDWGEKND</sequence>
<evidence type="ECO:0000313" key="3">
    <source>
        <dbReference type="EMBL" id="TCS89351.1"/>
    </source>
</evidence>
<dbReference type="AlphaFoldDB" id="A0A4R3KV12"/>
<dbReference type="Proteomes" id="UP000294567">
    <property type="component" value="Unassembled WGS sequence"/>
</dbReference>
<keyword evidence="1" id="KW-0051">Antiviral defense</keyword>
<dbReference type="OrthoDB" id="1063910at2"/>
<dbReference type="EMBL" id="SMAE01000006">
    <property type="protein sequence ID" value="TCS89351.1"/>
    <property type="molecule type" value="Genomic_DNA"/>
</dbReference>
<accession>A0A4R3KV12</accession>
<name>A0A4R3KV12_9FIRM</name>
<evidence type="ECO:0000313" key="4">
    <source>
        <dbReference type="Proteomes" id="UP000294567"/>
    </source>
</evidence>
<reference evidence="3 4" key="1">
    <citation type="submission" date="2019-03" db="EMBL/GenBank/DDBJ databases">
        <title>Genomic Encyclopedia of Type Strains, Phase IV (KMG-IV): sequencing the most valuable type-strain genomes for metagenomic binning, comparative biology and taxonomic classification.</title>
        <authorList>
            <person name="Goeker M."/>
        </authorList>
    </citation>
    <scope>NUCLEOTIDE SEQUENCE [LARGE SCALE GENOMIC DNA]</scope>
    <source>
        <strain evidence="3 4">DSM 26752</strain>
    </source>
</reference>
<dbReference type="RefSeq" id="WP_132027413.1">
    <property type="nucleotide sequence ID" value="NZ_CP068564.1"/>
</dbReference>
<protein>
    <submittedName>
        <fullName evidence="3">CRISPR-associated protein Cmr4</fullName>
    </submittedName>
</protein>